<dbReference type="EMBL" id="JTDY01000570">
    <property type="protein sequence ID" value="KOB76641.1"/>
    <property type="molecule type" value="Genomic_DNA"/>
</dbReference>
<organism evidence="2 3">
    <name type="scientific">Operophtera brumata</name>
    <name type="common">Winter moth</name>
    <name type="synonym">Phalaena brumata</name>
    <dbReference type="NCBI Taxonomy" id="104452"/>
    <lineage>
        <taxon>Eukaryota</taxon>
        <taxon>Metazoa</taxon>
        <taxon>Ecdysozoa</taxon>
        <taxon>Arthropoda</taxon>
        <taxon>Hexapoda</taxon>
        <taxon>Insecta</taxon>
        <taxon>Pterygota</taxon>
        <taxon>Neoptera</taxon>
        <taxon>Endopterygota</taxon>
        <taxon>Lepidoptera</taxon>
        <taxon>Glossata</taxon>
        <taxon>Ditrysia</taxon>
        <taxon>Geometroidea</taxon>
        <taxon>Geometridae</taxon>
        <taxon>Larentiinae</taxon>
        <taxon>Operophtera</taxon>
    </lineage>
</organism>
<dbReference type="AlphaFoldDB" id="A0A0L7LN56"/>
<dbReference type="InterPro" id="IPR000008">
    <property type="entry name" value="C2_dom"/>
</dbReference>
<evidence type="ECO:0000313" key="2">
    <source>
        <dbReference type="EMBL" id="KOB76641.1"/>
    </source>
</evidence>
<dbReference type="GO" id="GO:0001786">
    <property type="term" value="F:phosphatidylserine binding"/>
    <property type="evidence" value="ECO:0007669"/>
    <property type="project" value="TreeGrafter"/>
</dbReference>
<dbReference type="Gene3D" id="2.60.40.150">
    <property type="entry name" value="C2 domain"/>
    <property type="match status" value="1"/>
</dbReference>
<dbReference type="InterPro" id="IPR035892">
    <property type="entry name" value="C2_domain_sf"/>
</dbReference>
<dbReference type="GO" id="GO:0005509">
    <property type="term" value="F:calcium ion binding"/>
    <property type="evidence" value="ECO:0007669"/>
    <property type="project" value="TreeGrafter"/>
</dbReference>
<dbReference type="PANTHER" id="PTHR10024:SF234">
    <property type="entry name" value="SYNAPTOTAGMIN-15-RELATED"/>
    <property type="match status" value="1"/>
</dbReference>
<dbReference type="SUPFAM" id="SSF49562">
    <property type="entry name" value="C2 domain (Calcium/lipid-binding domain, CaLB)"/>
    <property type="match status" value="1"/>
</dbReference>
<dbReference type="PANTHER" id="PTHR10024">
    <property type="entry name" value="SYNAPTOTAGMIN"/>
    <property type="match status" value="1"/>
</dbReference>
<dbReference type="GO" id="GO:0005544">
    <property type="term" value="F:calcium-dependent phospholipid binding"/>
    <property type="evidence" value="ECO:0007669"/>
    <property type="project" value="TreeGrafter"/>
</dbReference>
<sequence>MPDERRALQTKQKKKTCNPFYDETFVYQIPPGKIEGITLKLSVMDIGRVGKGKQLIGHIILPLTELEGVAPDEEPQLYKLDVEKNLHRLTVTVIEVRNLKMVVRVTQERACRGVRARRTAAVDVTEDGSALVSECFHFRLRADELHTTSVTTVLSESLSWGRTCSPAGELCSTGTPHSPPQWNSKKCSW</sequence>
<dbReference type="PROSITE" id="PS50004">
    <property type="entry name" value="C2"/>
    <property type="match status" value="1"/>
</dbReference>
<keyword evidence="3" id="KW-1185">Reference proteome</keyword>
<dbReference type="GO" id="GO:0030276">
    <property type="term" value="F:clathrin binding"/>
    <property type="evidence" value="ECO:0007669"/>
    <property type="project" value="TreeGrafter"/>
</dbReference>
<reference evidence="2 3" key="1">
    <citation type="journal article" date="2015" name="Genome Biol. Evol.">
        <title>The genome of winter moth (Operophtera brumata) provides a genomic perspective on sexual dimorphism and phenology.</title>
        <authorList>
            <person name="Derks M.F."/>
            <person name="Smit S."/>
            <person name="Salis L."/>
            <person name="Schijlen E."/>
            <person name="Bossers A."/>
            <person name="Mateman C."/>
            <person name="Pijl A.S."/>
            <person name="de Ridder D."/>
            <person name="Groenen M.A."/>
            <person name="Visser M.E."/>
            <person name="Megens H.J."/>
        </authorList>
    </citation>
    <scope>NUCLEOTIDE SEQUENCE [LARGE SCALE GENOMIC DNA]</scope>
    <source>
        <strain evidence="2">WM2013NL</strain>
        <tissue evidence="2">Head and thorax</tissue>
    </source>
</reference>
<feature type="domain" description="C2" evidence="1">
    <location>
        <begin position="1"/>
        <end position="78"/>
    </location>
</feature>
<name>A0A0L7LN56_OPEBR</name>
<evidence type="ECO:0000313" key="3">
    <source>
        <dbReference type="Proteomes" id="UP000037510"/>
    </source>
</evidence>
<proteinExistence type="predicted"/>
<dbReference type="GO" id="GO:0005886">
    <property type="term" value="C:plasma membrane"/>
    <property type="evidence" value="ECO:0007669"/>
    <property type="project" value="TreeGrafter"/>
</dbReference>
<evidence type="ECO:0000259" key="1">
    <source>
        <dbReference type="PROSITE" id="PS50004"/>
    </source>
</evidence>
<dbReference type="STRING" id="104452.A0A0L7LN56"/>
<dbReference type="GO" id="GO:0000149">
    <property type="term" value="F:SNARE binding"/>
    <property type="evidence" value="ECO:0007669"/>
    <property type="project" value="TreeGrafter"/>
</dbReference>
<dbReference type="Proteomes" id="UP000037510">
    <property type="component" value="Unassembled WGS sequence"/>
</dbReference>
<comment type="caution">
    <text evidence="2">The sequence shown here is derived from an EMBL/GenBank/DDBJ whole genome shotgun (WGS) entry which is preliminary data.</text>
</comment>
<dbReference type="GO" id="GO:0017156">
    <property type="term" value="P:calcium-ion regulated exocytosis"/>
    <property type="evidence" value="ECO:0007669"/>
    <property type="project" value="TreeGrafter"/>
</dbReference>
<accession>A0A0L7LN56</accession>
<dbReference type="GO" id="GO:0070382">
    <property type="term" value="C:exocytic vesicle"/>
    <property type="evidence" value="ECO:0007669"/>
    <property type="project" value="TreeGrafter"/>
</dbReference>
<gene>
    <name evidence="2" type="ORF">OBRU01_02458</name>
</gene>
<dbReference type="Pfam" id="PF00168">
    <property type="entry name" value="C2"/>
    <property type="match status" value="1"/>
</dbReference>
<protein>
    <submittedName>
        <fullName evidence="2">Putative synaptotagmin XV-a</fullName>
    </submittedName>
</protein>